<evidence type="ECO:0000313" key="1">
    <source>
        <dbReference type="EMBL" id="KAJ9114288.1"/>
    </source>
</evidence>
<keyword evidence="2" id="KW-1185">Reference proteome</keyword>
<comment type="caution">
    <text evidence="1">The sequence shown here is derived from an EMBL/GenBank/DDBJ whole genome shotgun (WGS) entry which is preliminary data.</text>
</comment>
<protein>
    <submittedName>
        <fullName evidence="1">Uncharacterized protein</fullName>
    </submittedName>
</protein>
<dbReference type="EMBL" id="JASBWU010000019">
    <property type="protein sequence ID" value="KAJ9114288.1"/>
    <property type="molecule type" value="Genomic_DNA"/>
</dbReference>
<proteinExistence type="predicted"/>
<reference evidence="1" key="1">
    <citation type="submission" date="2023-04" db="EMBL/GenBank/DDBJ databases">
        <title>Draft Genome sequencing of Naganishia species isolated from polar environments using Oxford Nanopore Technology.</title>
        <authorList>
            <person name="Leo P."/>
            <person name="Venkateswaran K."/>
        </authorList>
    </citation>
    <scope>NUCLEOTIDE SEQUENCE</scope>
    <source>
        <strain evidence="1">MNA-CCFEE 5425</strain>
    </source>
</reference>
<dbReference type="Proteomes" id="UP001243375">
    <property type="component" value="Unassembled WGS sequence"/>
</dbReference>
<gene>
    <name evidence="1" type="ORF">QFC22_005740</name>
</gene>
<evidence type="ECO:0000313" key="2">
    <source>
        <dbReference type="Proteomes" id="UP001243375"/>
    </source>
</evidence>
<name>A0ACC2WS74_9TREE</name>
<organism evidence="1 2">
    <name type="scientific">Naganishia vaughanmartiniae</name>
    <dbReference type="NCBI Taxonomy" id="1424756"/>
    <lineage>
        <taxon>Eukaryota</taxon>
        <taxon>Fungi</taxon>
        <taxon>Dikarya</taxon>
        <taxon>Basidiomycota</taxon>
        <taxon>Agaricomycotina</taxon>
        <taxon>Tremellomycetes</taxon>
        <taxon>Filobasidiales</taxon>
        <taxon>Filobasidiaceae</taxon>
        <taxon>Naganishia</taxon>
    </lineage>
</organism>
<sequence length="413" mass="43594">MSDSDTESVTSEAASEAPESPDVGPDTDDGASSVVESDANAPEVTSADPGRTNGGPGNIKAADKDATTVIPIVTGGPDAQPKIPPETLMGTPTSRASPSPGGTTVESQSRRRGDSVMSGQTGNSSGNQPSTPISTGSNAPSQGRSTSPNSTQNTSPSPRPGSVTSQKPSENTTQGSSGIVSGNSAGENTAPGGPTREQQAMLPPMPLPDFRSVDHLFAYMKMIDHHDDGKTVEALISRFFPNYAAAWDQQRKLNKTAGEKKKEEREAPKLRGEKADKDRWEKFILIVEDDRAAARMFKGIDTEAKKEDSDGETTAEGSRSSSDVSDSTDKSSDSSPTKGDKQSTKASFGQTRPSKAGRSRARRKRARLGLRRRRRAPCNKKRHPSGGLSAFLAWMSAQDVSRNAEVDSSTTSA</sequence>
<accession>A0ACC2WS74</accession>